<keyword evidence="1" id="KW-0812">Transmembrane</keyword>
<reference evidence="2 3" key="1">
    <citation type="submission" date="2019-08" db="EMBL/GenBank/DDBJ databases">
        <title>Lentzea from Indian Himalayas.</title>
        <authorList>
            <person name="Mandal S."/>
            <person name="Mallick Gupta A."/>
            <person name="Maiti P.K."/>
            <person name="Sarkar J."/>
            <person name="Mandal S."/>
        </authorList>
    </citation>
    <scope>NUCLEOTIDE SEQUENCE [LARGE SCALE GENOMIC DNA]</scope>
    <source>
        <strain evidence="2 3">PSKA42</strain>
    </source>
</reference>
<accession>A0ABX1FDT0</accession>
<keyword evidence="3" id="KW-1185">Reference proteome</keyword>
<organism evidence="2 3">
    <name type="scientific">Lentzea indica</name>
    <dbReference type="NCBI Taxonomy" id="2604800"/>
    <lineage>
        <taxon>Bacteria</taxon>
        <taxon>Bacillati</taxon>
        <taxon>Actinomycetota</taxon>
        <taxon>Actinomycetes</taxon>
        <taxon>Pseudonocardiales</taxon>
        <taxon>Pseudonocardiaceae</taxon>
        <taxon>Lentzea</taxon>
    </lineage>
</organism>
<protein>
    <submittedName>
        <fullName evidence="2">Uncharacterized protein</fullName>
    </submittedName>
</protein>
<proteinExistence type="predicted"/>
<evidence type="ECO:0000256" key="1">
    <source>
        <dbReference type="SAM" id="Phobius"/>
    </source>
</evidence>
<dbReference type="EMBL" id="VSRL01000025">
    <property type="protein sequence ID" value="NKE57060.1"/>
    <property type="molecule type" value="Genomic_DNA"/>
</dbReference>
<dbReference type="Proteomes" id="UP001515943">
    <property type="component" value="Unassembled WGS sequence"/>
</dbReference>
<dbReference type="RefSeq" id="WP_167972392.1">
    <property type="nucleotide sequence ID" value="NZ_VSRL01000025.1"/>
</dbReference>
<evidence type="ECO:0000313" key="3">
    <source>
        <dbReference type="Proteomes" id="UP001515943"/>
    </source>
</evidence>
<sequence length="72" mass="7894">MRGPEPGSGPSSYPRKLNRQPTIWTISRPGWLSLIGWAYPAFALLTLIVIALAVRAPVRRGLPRRSTLALTA</sequence>
<keyword evidence="1" id="KW-0472">Membrane</keyword>
<feature type="transmembrane region" description="Helical" evidence="1">
    <location>
        <begin position="37"/>
        <end position="58"/>
    </location>
</feature>
<name>A0ABX1FDT0_9PSEU</name>
<keyword evidence="1" id="KW-1133">Transmembrane helix</keyword>
<gene>
    <name evidence="2" type="ORF">FXN61_09520</name>
</gene>
<comment type="caution">
    <text evidence="2">The sequence shown here is derived from an EMBL/GenBank/DDBJ whole genome shotgun (WGS) entry which is preliminary data.</text>
</comment>
<evidence type="ECO:0000313" key="2">
    <source>
        <dbReference type="EMBL" id="NKE57060.1"/>
    </source>
</evidence>